<dbReference type="InterPro" id="IPR023210">
    <property type="entry name" value="NADP_OxRdtase_dom"/>
</dbReference>
<dbReference type="CDD" id="cd19100">
    <property type="entry name" value="AKR_unchar"/>
    <property type="match status" value="1"/>
</dbReference>
<dbReference type="EMBL" id="FWDO01000005">
    <property type="protein sequence ID" value="SLM19030.1"/>
    <property type="molecule type" value="Genomic_DNA"/>
</dbReference>
<accession>A0A3P3XS13</accession>
<dbReference type="AlphaFoldDB" id="A0A3P3XS13"/>
<dbReference type="Pfam" id="PF00248">
    <property type="entry name" value="Aldo_ket_red"/>
    <property type="match status" value="1"/>
</dbReference>
<sequence length="285" mass="31711">MIPQAPFGRTGHNSSRLLFGAAALARVTQAEADTTLSLVLDSGINHLDTAASYGQAEERMGPWLKVHRNKVFLATKTEKRTKKEALEELERSLRLLRTDHVDLWQMHVLVKDDEWDVAMNEGGALEAFVEARQKGMARFLGVTGHGKAAPAMHLRSLARFDFDSVLFPWNWPLSNDPAYAAAVRTLLYICKTRNVAVQLIKAFLRRPWGERPHARATWYEPLDTPQDIGMALGWAWSIEGAFVNSAGDIHLLPTIIKEAAKAPPSPSGEAMAEMAQRLDMTDLFA</sequence>
<organism evidence="2">
    <name type="scientific">uncultured spirochete</name>
    <dbReference type="NCBI Taxonomy" id="156406"/>
    <lineage>
        <taxon>Bacteria</taxon>
        <taxon>Pseudomonadati</taxon>
        <taxon>Spirochaetota</taxon>
        <taxon>Spirochaetia</taxon>
        <taxon>Spirochaetales</taxon>
        <taxon>environmental samples</taxon>
    </lineage>
</organism>
<proteinExistence type="predicted"/>
<protein>
    <submittedName>
        <fullName evidence="2">Putative oxidoreductase</fullName>
    </submittedName>
</protein>
<dbReference type="Gene3D" id="3.20.20.100">
    <property type="entry name" value="NADP-dependent oxidoreductase domain"/>
    <property type="match status" value="1"/>
</dbReference>
<dbReference type="InterPro" id="IPR036812">
    <property type="entry name" value="NAD(P)_OxRdtase_dom_sf"/>
</dbReference>
<dbReference type="PANTHER" id="PTHR43312:SF1">
    <property type="entry name" value="NADP-DEPENDENT OXIDOREDUCTASE DOMAIN-CONTAINING PROTEIN"/>
    <property type="match status" value="1"/>
</dbReference>
<feature type="domain" description="NADP-dependent oxidoreductase" evidence="1">
    <location>
        <begin position="17"/>
        <end position="170"/>
    </location>
</feature>
<name>A0A3P3XS13_9SPIR</name>
<dbReference type="SUPFAM" id="SSF51430">
    <property type="entry name" value="NAD(P)-linked oxidoreductase"/>
    <property type="match status" value="1"/>
</dbReference>
<reference evidence="2" key="1">
    <citation type="submission" date="2017-02" db="EMBL/GenBank/DDBJ databases">
        <authorList>
            <person name="Regsiter A."/>
            <person name="William W."/>
        </authorList>
    </citation>
    <scope>NUCLEOTIDE SEQUENCE</scope>
    <source>
        <strain evidence="2">BdmA 4</strain>
    </source>
</reference>
<dbReference type="InterPro" id="IPR053135">
    <property type="entry name" value="AKR2_Oxidoreductase"/>
</dbReference>
<dbReference type="PANTHER" id="PTHR43312">
    <property type="entry name" value="D-THREO-ALDOSE 1-DEHYDROGENASE"/>
    <property type="match status" value="1"/>
</dbReference>
<evidence type="ECO:0000259" key="1">
    <source>
        <dbReference type="Pfam" id="PF00248"/>
    </source>
</evidence>
<gene>
    <name evidence="2" type="ORF">SPIRO4BDMA_50545</name>
</gene>
<evidence type="ECO:0000313" key="2">
    <source>
        <dbReference type="EMBL" id="SLM19030.1"/>
    </source>
</evidence>